<feature type="domain" description="DUF4326" evidence="2">
    <location>
        <begin position="105"/>
        <end position="199"/>
    </location>
</feature>
<accession>A0A5K0U7F7</accession>
<evidence type="ECO:0000256" key="1">
    <source>
        <dbReference type="SAM" id="MobiDB-lite"/>
    </source>
</evidence>
<dbReference type="Proteomes" id="UP000594342">
    <property type="component" value="Unassembled WGS sequence"/>
</dbReference>
<name>A0A5K0U7F7_9VIRU</name>
<organism evidence="3 4">
    <name type="scientific">Yasminevirus sp. GU-2018</name>
    <dbReference type="NCBI Taxonomy" id="2420051"/>
    <lineage>
        <taxon>Viruses</taxon>
        <taxon>Varidnaviria</taxon>
        <taxon>Bamfordvirae</taxon>
        <taxon>Nucleocytoviricota</taxon>
        <taxon>Megaviricetes</taxon>
        <taxon>Imitervirales</taxon>
        <taxon>Mimiviridae</taxon>
        <taxon>Klosneuvirinae</taxon>
        <taxon>Yasminevirus</taxon>
        <taxon>Yasminevirus saudimassiliense</taxon>
    </lineage>
</organism>
<protein>
    <recommendedName>
        <fullName evidence="2">DUF4326 domain-containing protein</fullName>
    </recommendedName>
</protein>
<dbReference type="EMBL" id="UPSH01000001">
    <property type="protein sequence ID" value="VBB17750.1"/>
    <property type="molecule type" value="Genomic_DNA"/>
</dbReference>
<keyword evidence="4" id="KW-1185">Reference proteome</keyword>
<gene>
    <name evidence="3" type="ORF">YASMINEVIRUS_213</name>
</gene>
<reference evidence="3 4" key="1">
    <citation type="submission" date="2018-10" db="EMBL/GenBank/DDBJ databases">
        <authorList>
            <consortium name="IHU Genomes"/>
        </authorList>
    </citation>
    <scope>NUCLEOTIDE SEQUENCE [LARGE SCALE GENOMIC DNA]</scope>
    <source>
        <strain evidence="3 4">A1</strain>
    </source>
</reference>
<dbReference type="InterPro" id="IPR025475">
    <property type="entry name" value="DUF4326"/>
</dbReference>
<evidence type="ECO:0000313" key="4">
    <source>
        <dbReference type="Proteomes" id="UP000594342"/>
    </source>
</evidence>
<proteinExistence type="predicted"/>
<dbReference type="Pfam" id="PF14216">
    <property type="entry name" value="DUF4326"/>
    <property type="match status" value="1"/>
</dbReference>
<evidence type="ECO:0000259" key="2">
    <source>
        <dbReference type="Pfam" id="PF14216"/>
    </source>
</evidence>
<evidence type="ECO:0000313" key="3">
    <source>
        <dbReference type="EMBL" id="VBB17750.1"/>
    </source>
</evidence>
<sequence length="206" mass="23228">MSAKDVKTVRPSKPAQIQQPKPTNTSVKPLMPNPSLPKTSVWTKPPSIISTTGSKITIKIDPVEQNVTPDTKINKTSTKDVKNHGTKVVNVKKSELVKQRYNDFEDWASSENHVYIGRDMSFYVPGTVGSIWQNPFPVAKSDKEYKSGRPRYTLDESLKLFREHIESSPDLIAKLPELKGKTLGCWCKPNRCHGDILIEMIEKYCS</sequence>
<comment type="caution">
    <text evidence="3">The sequence shown here is derived from an EMBL/GenBank/DDBJ whole genome shotgun (WGS) entry which is preliminary data.</text>
</comment>
<feature type="compositionally biased region" description="Polar residues" evidence="1">
    <location>
        <begin position="15"/>
        <end position="27"/>
    </location>
</feature>
<feature type="region of interest" description="Disordered" evidence="1">
    <location>
        <begin position="1"/>
        <end position="47"/>
    </location>
</feature>